<dbReference type="PRINTS" id="PR00395">
    <property type="entry name" value="RIBOSOMALS2"/>
</dbReference>
<evidence type="ECO:0000256" key="1">
    <source>
        <dbReference type="ARBA" id="ARBA00006242"/>
    </source>
</evidence>
<evidence type="ECO:0000256" key="3">
    <source>
        <dbReference type="ARBA" id="ARBA00023274"/>
    </source>
</evidence>
<dbReference type="CDD" id="cd01425">
    <property type="entry name" value="RPS2"/>
    <property type="match status" value="1"/>
</dbReference>
<accession>A0A1G2Q666</accession>
<evidence type="ECO:0000256" key="2">
    <source>
        <dbReference type="ARBA" id="ARBA00022980"/>
    </source>
</evidence>
<dbReference type="PANTHER" id="PTHR12534">
    <property type="entry name" value="30S RIBOSOMAL PROTEIN S2 PROKARYOTIC AND ORGANELLAR"/>
    <property type="match status" value="1"/>
</dbReference>
<reference evidence="6 7" key="1">
    <citation type="journal article" date="2016" name="Nat. Commun.">
        <title>Thousands of microbial genomes shed light on interconnected biogeochemical processes in an aquifer system.</title>
        <authorList>
            <person name="Anantharaman K."/>
            <person name="Brown C.T."/>
            <person name="Hug L.A."/>
            <person name="Sharon I."/>
            <person name="Castelle C.J."/>
            <person name="Probst A.J."/>
            <person name="Thomas B.C."/>
            <person name="Singh A."/>
            <person name="Wilkins M.J."/>
            <person name="Karaoz U."/>
            <person name="Brodie E.L."/>
            <person name="Williams K.H."/>
            <person name="Hubbard S.S."/>
            <person name="Banfield J.F."/>
        </authorList>
    </citation>
    <scope>NUCLEOTIDE SEQUENCE [LARGE SCALE GENOMIC DNA]</scope>
</reference>
<evidence type="ECO:0000313" key="7">
    <source>
        <dbReference type="Proteomes" id="UP000178226"/>
    </source>
</evidence>
<evidence type="ECO:0000256" key="4">
    <source>
        <dbReference type="ARBA" id="ARBA00035256"/>
    </source>
</evidence>
<sequence length="235" mass="26513">MPEIPSLVEMLKAGMHFGHQTSKWHPKMRQYIYSSRQGIHILDLEKTAVELTRALTFIKELVAAGGLILFTSLKKQADEVVRQAAEDTGMPYIVERWLGGVFTNWGVISKLIQRFEKLEADKTRGTWNLYTKKEQIELEKDLDRLRLTVGGIRTMTKLPEAVFIVGVREGKNAIREANKVKVPVIGLVDTDTNPKMVQYIIPGNDDALRSIQLVIDLVIMAIKEGQSKAESAKIK</sequence>
<dbReference type="Proteomes" id="UP000178226">
    <property type="component" value="Unassembled WGS sequence"/>
</dbReference>
<evidence type="ECO:0000313" key="6">
    <source>
        <dbReference type="EMBL" id="OHA56027.1"/>
    </source>
</evidence>
<proteinExistence type="inferred from homology"/>
<dbReference type="AlphaFoldDB" id="A0A1G2Q666"/>
<dbReference type="Gene3D" id="3.40.50.10490">
    <property type="entry name" value="Glucose-6-phosphate isomerase like protein, domain 1"/>
    <property type="match status" value="1"/>
</dbReference>
<dbReference type="NCBIfam" id="TIGR01011">
    <property type="entry name" value="rpsB_bact"/>
    <property type="match status" value="1"/>
</dbReference>
<gene>
    <name evidence="5" type="primary">rpsB</name>
    <name evidence="6" type="ORF">A2441_03280</name>
</gene>
<dbReference type="GO" id="GO:0003735">
    <property type="term" value="F:structural constituent of ribosome"/>
    <property type="evidence" value="ECO:0007669"/>
    <property type="project" value="InterPro"/>
</dbReference>
<dbReference type="Gene3D" id="1.10.287.610">
    <property type="entry name" value="Helix hairpin bin"/>
    <property type="match status" value="1"/>
</dbReference>
<organism evidence="6 7">
    <name type="scientific">Candidatus Veblenbacteria bacterium RIFOXYC2_FULL_42_11</name>
    <dbReference type="NCBI Taxonomy" id="1802428"/>
    <lineage>
        <taxon>Bacteria</taxon>
        <taxon>Candidatus Vebleniibacteriota</taxon>
    </lineage>
</organism>
<dbReference type="InterPro" id="IPR001865">
    <property type="entry name" value="Ribosomal_uS2"/>
</dbReference>
<dbReference type="GO" id="GO:0006412">
    <property type="term" value="P:translation"/>
    <property type="evidence" value="ECO:0007669"/>
    <property type="project" value="UniProtKB-UniRule"/>
</dbReference>
<comment type="similarity">
    <text evidence="1 5">Belongs to the universal ribosomal protein uS2 family.</text>
</comment>
<dbReference type="EMBL" id="MHTE01000043">
    <property type="protein sequence ID" value="OHA56027.1"/>
    <property type="molecule type" value="Genomic_DNA"/>
</dbReference>
<comment type="caution">
    <text evidence="6">The sequence shown here is derived from an EMBL/GenBank/DDBJ whole genome shotgun (WGS) entry which is preliminary data.</text>
</comment>
<name>A0A1G2Q666_9BACT</name>
<keyword evidence="2 5" id="KW-0689">Ribosomal protein</keyword>
<protein>
    <recommendedName>
        <fullName evidence="4 5">Small ribosomal subunit protein uS2</fullName>
    </recommendedName>
</protein>
<dbReference type="InterPro" id="IPR005706">
    <property type="entry name" value="Ribosomal_uS2_bac/mit/plastid"/>
</dbReference>
<dbReference type="STRING" id="1802428.A2441_03280"/>
<dbReference type="PANTHER" id="PTHR12534:SF0">
    <property type="entry name" value="SMALL RIBOSOMAL SUBUNIT PROTEIN US2M"/>
    <property type="match status" value="1"/>
</dbReference>
<dbReference type="GO" id="GO:0015935">
    <property type="term" value="C:small ribosomal subunit"/>
    <property type="evidence" value="ECO:0007669"/>
    <property type="project" value="InterPro"/>
</dbReference>
<dbReference type="HAMAP" id="MF_00291_B">
    <property type="entry name" value="Ribosomal_uS2_B"/>
    <property type="match status" value="1"/>
</dbReference>
<dbReference type="Pfam" id="PF00318">
    <property type="entry name" value="Ribosomal_S2"/>
    <property type="match status" value="1"/>
</dbReference>
<evidence type="ECO:0000256" key="5">
    <source>
        <dbReference type="HAMAP-Rule" id="MF_00291"/>
    </source>
</evidence>
<dbReference type="SUPFAM" id="SSF52313">
    <property type="entry name" value="Ribosomal protein S2"/>
    <property type="match status" value="1"/>
</dbReference>
<dbReference type="InterPro" id="IPR023591">
    <property type="entry name" value="Ribosomal_uS2_flav_dom_sf"/>
</dbReference>
<keyword evidence="3 5" id="KW-0687">Ribonucleoprotein</keyword>